<dbReference type="InterPro" id="IPR000653">
    <property type="entry name" value="DegT/StrS_aminotransferase"/>
</dbReference>
<evidence type="ECO:0000313" key="5">
    <source>
        <dbReference type="EMBL" id="KAB8066158.1"/>
    </source>
</evidence>
<evidence type="ECO:0000256" key="1">
    <source>
        <dbReference type="ARBA" id="ARBA00037999"/>
    </source>
</evidence>
<dbReference type="Proteomes" id="UP000468717">
    <property type="component" value="Unassembled WGS sequence"/>
</dbReference>
<dbReference type="RefSeq" id="WP_152281569.1">
    <property type="nucleotide sequence ID" value="NZ_WFLI01000004.1"/>
</dbReference>
<reference evidence="5 6" key="1">
    <citation type="submission" date="2019-10" db="EMBL/GenBank/DDBJ databases">
        <title>Three novel species isolated from a subtropical stream in China.</title>
        <authorList>
            <person name="Lu H."/>
        </authorList>
    </citation>
    <scope>NUCLEOTIDE SEQUENCE [LARGE SCALE GENOMIC DNA]</scope>
    <source>
        <strain evidence="5 6">FT13W</strain>
    </source>
</reference>
<name>A0A6I1IFM3_9BURK</name>
<dbReference type="Pfam" id="PF01041">
    <property type="entry name" value="DegT_DnrJ_EryC1"/>
    <property type="match status" value="1"/>
</dbReference>
<dbReference type="InterPro" id="IPR015422">
    <property type="entry name" value="PyrdxlP-dep_Trfase_small"/>
</dbReference>
<proteinExistence type="inferred from homology"/>
<dbReference type="PIRSF" id="PIRSF000390">
    <property type="entry name" value="PLP_StrS"/>
    <property type="match status" value="1"/>
</dbReference>
<evidence type="ECO:0000256" key="2">
    <source>
        <dbReference type="PIRSR" id="PIRSR000390-1"/>
    </source>
</evidence>
<dbReference type="Gene3D" id="3.40.640.10">
    <property type="entry name" value="Type I PLP-dependent aspartate aminotransferase-like (Major domain)"/>
    <property type="match status" value="1"/>
</dbReference>
<keyword evidence="5" id="KW-0032">Aminotransferase</keyword>
<evidence type="ECO:0000256" key="3">
    <source>
        <dbReference type="PIRSR" id="PIRSR000390-2"/>
    </source>
</evidence>
<evidence type="ECO:0000256" key="4">
    <source>
        <dbReference type="RuleBase" id="RU004508"/>
    </source>
</evidence>
<dbReference type="Gene3D" id="3.90.1150.10">
    <property type="entry name" value="Aspartate Aminotransferase, domain 1"/>
    <property type="match status" value="1"/>
</dbReference>
<dbReference type="InterPro" id="IPR015424">
    <property type="entry name" value="PyrdxlP-dep_Trfase"/>
</dbReference>
<keyword evidence="5" id="KW-0808">Transferase</keyword>
<dbReference type="PANTHER" id="PTHR30244:SF34">
    <property type="entry name" value="DTDP-4-AMINO-4,6-DIDEOXYGALACTOSE TRANSAMINASE"/>
    <property type="match status" value="1"/>
</dbReference>
<gene>
    <name evidence="5" type="ORF">GCN75_04610</name>
</gene>
<sequence>MKSTLPPPAAWPVYPEDEIAVVTDILRSGKVNYWTGDTGRAFEREYAAYVGSKHAIAVANGTVALELALYALDIGSGDEVITTSRTYIASASCAVMRGAVPVIVDVDRDTQNISPAAIRAAITPKTRAILVVHLAGWPCDMDAIMALAEEFNLKVIEDCAQAHGATYKGRQVGSIGHAAAFSFCQDKIISTGGEGGMMTTNDEAVWEKAWAYKDIGRSYDAVYRREHPPGFRWLTETFGTNWRLTEVQSAIGRLQLAKLNDWIITRKQHAAFLTEVFSTIPALRLTLPPPEIGHAYYKYYVFVKPECLASGWSRDRLMAELNAAGVPCFSGSCSEIHLEKAFESLPKRAVHTPVAHELGETSLMFLVHPTLAPEYMRAVGEVIRAVLAEASR</sequence>
<dbReference type="AlphaFoldDB" id="A0A6I1IFM3"/>
<feature type="modified residue" description="N6-(pyridoxal phosphate)lysine" evidence="3">
    <location>
        <position position="187"/>
    </location>
</feature>
<feature type="active site" description="Proton acceptor" evidence="2">
    <location>
        <position position="187"/>
    </location>
</feature>
<dbReference type="GO" id="GO:0008483">
    <property type="term" value="F:transaminase activity"/>
    <property type="evidence" value="ECO:0007669"/>
    <property type="project" value="UniProtKB-KW"/>
</dbReference>
<dbReference type="CDD" id="cd00616">
    <property type="entry name" value="AHBA_syn"/>
    <property type="match status" value="1"/>
</dbReference>
<dbReference type="GO" id="GO:0030170">
    <property type="term" value="F:pyridoxal phosphate binding"/>
    <property type="evidence" value="ECO:0007669"/>
    <property type="project" value="TreeGrafter"/>
</dbReference>
<comment type="caution">
    <text evidence="5">The sequence shown here is derived from an EMBL/GenBank/DDBJ whole genome shotgun (WGS) entry which is preliminary data.</text>
</comment>
<keyword evidence="6" id="KW-1185">Reference proteome</keyword>
<keyword evidence="3 4" id="KW-0663">Pyridoxal phosphate</keyword>
<dbReference type="EMBL" id="WFLI01000004">
    <property type="protein sequence ID" value="KAB8066158.1"/>
    <property type="molecule type" value="Genomic_DNA"/>
</dbReference>
<dbReference type="SUPFAM" id="SSF53383">
    <property type="entry name" value="PLP-dependent transferases"/>
    <property type="match status" value="1"/>
</dbReference>
<protein>
    <submittedName>
        <fullName evidence="5">Aminotransferase</fullName>
    </submittedName>
</protein>
<comment type="similarity">
    <text evidence="1 4">Belongs to the DegT/DnrJ/EryC1 family.</text>
</comment>
<dbReference type="PANTHER" id="PTHR30244">
    <property type="entry name" value="TRANSAMINASE"/>
    <property type="match status" value="1"/>
</dbReference>
<evidence type="ECO:0000313" key="6">
    <source>
        <dbReference type="Proteomes" id="UP000468717"/>
    </source>
</evidence>
<dbReference type="GO" id="GO:0000271">
    <property type="term" value="P:polysaccharide biosynthetic process"/>
    <property type="evidence" value="ECO:0007669"/>
    <property type="project" value="TreeGrafter"/>
</dbReference>
<dbReference type="InterPro" id="IPR015421">
    <property type="entry name" value="PyrdxlP-dep_Trfase_major"/>
</dbReference>
<accession>A0A6I1IFM3</accession>
<organism evidence="5 6">
    <name type="scientific">Janthinobacterium violaceinigrum</name>
    <dbReference type="NCBI Taxonomy" id="2654252"/>
    <lineage>
        <taxon>Bacteria</taxon>
        <taxon>Pseudomonadati</taxon>
        <taxon>Pseudomonadota</taxon>
        <taxon>Betaproteobacteria</taxon>
        <taxon>Burkholderiales</taxon>
        <taxon>Oxalobacteraceae</taxon>
        <taxon>Janthinobacterium</taxon>
    </lineage>
</organism>